<dbReference type="GeneID" id="2903683"/>
<name>Q6BJX0_DEBHA</name>
<dbReference type="RefSeq" id="XP_461501.2">
    <property type="nucleotide sequence ID" value="XM_461501.1"/>
</dbReference>
<dbReference type="AlphaFoldDB" id="Q6BJX0"/>
<gene>
    <name evidence="1" type="ordered locus">DEHA2F26730g</name>
</gene>
<proteinExistence type="predicted"/>
<dbReference type="OrthoDB" id="4026588at2759"/>
<dbReference type="OMA" id="HNIYVES"/>
<protein>
    <submittedName>
        <fullName evidence="1">DEHA2F26730p</fullName>
    </submittedName>
</protein>
<keyword evidence="2" id="KW-1185">Reference proteome</keyword>
<dbReference type="EMBL" id="CR382138">
    <property type="protein sequence ID" value="CAG89927.2"/>
    <property type="molecule type" value="Genomic_DNA"/>
</dbReference>
<evidence type="ECO:0000313" key="2">
    <source>
        <dbReference type="Proteomes" id="UP000000599"/>
    </source>
</evidence>
<evidence type="ECO:0000313" key="1">
    <source>
        <dbReference type="EMBL" id="CAG89927.2"/>
    </source>
</evidence>
<organism evidence="1 2">
    <name type="scientific">Debaryomyces hansenii (strain ATCC 36239 / CBS 767 / BCRC 21394 / JCM 1990 / NBRC 0083 / IGC 2968)</name>
    <name type="common">Yeast</name>
    <name type="synonym">Torulaspora hansenii</name>
    <dbReference type="NCBI Taxonomy" id="284592"/>
    <lineage>
        <taxon>Eukaryota</taxon>
        <taxon>Fungi</taxon>
        <taxon>Dikarya</taxon>
        <taxon>Ascomycota</taxon>
        <taxon>Saccharomycotina</taxon>
        <taxon>Pichiomycetes</taxon>
        <taxon>Debaryomycetaceae</taxon>
        <taxon>Debaryomyces</taxon>
    </lineage>
</organism>
<dbReference type="eggNOG" id="ENOG502RQ8Q">
    <property type="taxonomic scope" value="Eukaryota"/>
</dbReference>
<dbReference type="VEuPathDB" id="FungiDB:DEHA2F26730g"/>
<dbReference type="InParanoid" id="Q6BJX0"/>
<accession>Q6BJX0</accession>
<dbReference type="Proteomes" id="UP000000599">
    <property type="component" value="Chromosome F"/>
</dbReference>
<dbReference type="KEGG" id="dha:DEHA2F26730g"/>
<dbReference type="HOGENOM" id="CLU_869078_0_0_1"/>
<reference evidence="1 2" key="1">
    <citation type="journal article" date="2004" name="Nature">
        <title>Genome evolution in yeasts.</title>
        <authorList>
            <consortium name="Genolevures"/>
            <person name="Dujon B."/>
            <person name="Sherman D."/>
            <person name="Fischer G."/>
            <person name="Durrens P."/>
            <person name="Casaregola S."/>
            <person name="Lafontaine I."/>
            <person name="de Montigny J."/>
            <person name="Marck C."/>
            <person name="Neuveglise C."/>
            <person name="Talla E."/>
            <person name="Goffard N."/>
            <person name="Frangeul L."/>
            <person name="Aigle M."/>
            <person name="Anthouard V."/>
            <person name="Babour A."/>
            <person name="Barbe V."/>
            <person name="Barnay S."/>
            <person name="Blanchin S."/>
            <person name="Beckerich J.M."/>
            <person name="Beyne E."/>
            <person name="Bleykasten C."/>
            <person name="Boisrame A."/>
            <person name="Boyer J."/>
            <person name="Cattolico L."/>
            <person name="Confanioleri F."/>
            <person name="de Daruvar A."/>
            <person name="Despons L."/>
            <person name="Fabre E."/>
            <person name="Fairhead C."/>
            <person name="Ferry-Dumazet H."/>
            <person name="Groppi A."/>
            <person name="Hantraye F."/>
            <person name="Hennequin C."/>
            <person name="Jauniaux N."/>
            <person name="Joyet P."/>
            <person name="Kachouri R."/>
            <person name="Kerrest A."/>
            <person name="Koszul R."/>
            <person name="Lemaire M."/>
            <person name="Lesur I."/>
            <person name="Ma L."/>
            <person name="Muller H."/>
            <person name="Nicaud J.M."/>
            <person name="Nikolski M."/>
            <person name="Oztas S."/>
            <person name="Ozier-Kalogeropoulos O."/>
            <person name="Pellenz S."/>
            <person name="Potier S."/>
            <person name="Richard G.F."/>
            <person name="Straub M.L."/>
            <person name="Suleau A."/>
            <person name="Swennene D."/>
            <person name="Tekaia F."/>
            <person name="Wesolowski-Louvel M."/>
            <person name="Westhof E."/>
            <person name="Wirth B."/>
            <person name="Zeniou-Meyer M."/>
            <person name="Zivanovic I."/>
            <person name="Bolotin-Fukuhara M."/>
            <person name="Thierry A."/>
            <person name="Bouchier C."/>
            <person name="Caudron B."/>
            <person name="Scarpelli C."/>
            <person name="Gaillardin C."/>
            <person name="Weissenbach J."/>
            <person name="Wincker P."/>
            <person name="Souciet J.L."/>
        </authorList>
    </citation>
    <scope>NUCLEOTIDE SEQUENCE [LARGE SCALE GENOMIC DNA]</scope>
    <source>
        <strain evidence="2">ATCC 36239 / CBS 767 / BCRC 21394 / JCM 1990 / NBRC 0083 / IGC 2968</strain>
    </source>
</reference>
<sequence length="345" mass="39448">MSPNIFDTSSSQKDTIIILHQYATSSINYLYTNRHDIYVISNLNIFEKHLRTQLSQDTLGKVTIITVLSNIEAFISTMVFLNSFDNDEGRLQNKNQFAEEYAYYLKEMQYGNDTGGYDLDEAELNFPPGHCDVPLPFELVVVLDNVDLKNDHLSPRSVFLQQLLRFVSLKHGGTFVCTSNTQALMTNEKIILSFLSQIGHHDITQTQRIQQSRTTPEPIAIYESDQSGNNGNVQVRLLSPKGWDSWNKIQILATSAIHEKDNLKYHILANENEFNKLNLMYNAYIDSINSHVDQNTAEHRTAEECKNDLFSLLFPDHNNSKKTHEIQKKQSISLEEVLEKLQSGS</sequence>